<dbReference type="HAMAP" id="MF_00178">
    <property type="entry name" value="Lumazine_synth"/>
    <property type="match status" value="1"/>
</dbReference>
<dbReference type="GO" id="GO:0009231">
    <property type="term" value="P:riboflavin biosynthetic process"/>
    <property type="evidence" value="ECO:0007669"/>
    <property type="project" value="UniProtKB-UniRule"/>
</dbReference>
<evidence type="ECO:0000256" key="3">
    <source>
        <dbReference type="ARBA" id="ARBA00012664"/>
    </source>
</evidence>
<accession>A0A0U5AIB0</accession>
<reference evidence="10 11" key="1">
    <citation type="journal article" date="2016" name="Int. J. Syst. Evol. Microbiol.">
        <title>Caldimicrobium thiodismutans sp. nov., a sulfur-disproportionating bacterium isolated from a hot spring, and emended description of the genus Caldimicrobium.</title>
        <authorList>
            <person name="Kojima H."/>
            <person name="Umezawa K."/>
            <person name="Fukui M."/>
        </authorList>
    </citation>
    <scope>NUCLEOTIDE SEQUENCE [LARGE SCALE GENOMIC DNA]</scope>
    <source>
        <strain evidence="10 11">TF1</strain>
    </source>
</reference>
<dbReference type="PANTHER" id="PTHR21058">
    <property type="entry name" value="6,7-DIMETHYL-8-RIBITYLLUMAZINE SYNTHASE DMRL SYNTHASE LUMAZINE SYNTHASE"/>
    <property type="match status" value="1"/>
</dbReference>
<comment type="catalytic activity">
    <reaction evidence="6 9">
        <text>(2S)-2-hydroxy-3-oxobutyl phosphate + 5-amino-6-(D-ribitylamino)uracil = 6,7-dimethyl-8-(1-D-ribityl)lumazine + phosphate + 2 H2O + H(+)</text>
        <dbReference type="Rhea" id="RHEA:26152"/>
        <dbReference type="ChEBI" id="CHEBI:15377"/>
        <dbReference type="ChEBI" id="CHEBI:15378"/>
        <dbReference type="ChEBI" id="CHEBI:15934"/>
        <dbReference type="ChEBI" id="CHEBI:43474"/>
        <dbReference type="ChEBI" id="CHEBI:58201"/>
        <dbReference type="ChEBI" id="CHEBI:58830"/>
        <dbReference type="EC" id="2.5.1.78"/>
    </reaction>
</comment>
<comment type="pathway">
    <text evidence="1 9">Cofactor biosynthesis; riboflavin biosynthesis; riboflavin from 2-hydroxy-3-oxobutyl phosphate and 5-amino-6-(D-ribitylamino)uracil: step 1/2.</text>
</comment>
<protein>
    <recommendedName>
        <fullName evidence="8 9">6,7-dimethyl-8-ribityllumazine synthase</fullName>
        <shortName evidence="9">DMRL synthase</shortName>
        <shortName evidence="9">LS</shortName>
        <shortName evidence="9">Lumazine synthase</shortName>
        <ecNumber evidence="3 9">2.5.1.78</ecNumber>
    </recommendedName>
</protein>
<dbReference type="NCBIfam" id="NF000812">
    <property type="entry name" value="PRK00061.1-4"/>
    <property type="match status" value="1"/>
</dbReference>
<dbReference type="GO" id="GO:0000906">
    <property type="term" value="F:6,7-dimethyl-8-ribityllumazine synthase activity"/>
    <property type="evidence" value="ECO:0007669"/>
    <property type="project" value="UniProtKB-UniRule"/>
</dbReference>
<dbReference type="STRING" id="1653476.THC_1292"/>
<evidence type="ECO:0000256" key="8">
    <source>
        <dbReference type="ARBA" id="ARBA00072606"/>
    </source>
</evidence>
<dbReference type="GO" id="GO:0005829">
    <property type="term" value="C:cytosol"/>
    <property type="evidence" value="ECO:0007669"/>
    <property type="project" value="TreeGrafter"/>
</dbReference>
<name>A0A0U5AIB0_9BACT</name>
<keyword evidence="4 9" id="KW-0686">Riboflavin biosynthesis</keyword>
<dbReference type="InterPro" id="IPR034964">
    <property type="entry name" value="LS"/>
</dbReference>
<evidence type="ECO:0000256" key="1">
    <source>
        <dbReference type="ARBA" id="ARBA00004917"/>
    </source>
</evidence>
<reference evidence="11" key="2">
    <citation type="journal article" date="2016" name="Int. J. Syst. Evol. Microbiol.">
        <title>Caldimicrobium thiodismutans sp. nov., a sulfur-disproportionating bacterium isolated from a hot spring.</title>
        <authorList>
            <person name="Kojima H."/>
            <person name="Umezawa K."/>
            <person name="Fukui M."/>
        </authorList>
    </citation>
    <scope>NUCLEOTIDE SEQUENCE [LARGE SCALE GENOMIC DNA]</scope>
    <source>
        <strain evidence="11">TF1</strain>
    </source>
</reference>
<dbReference type="NCBIfam" id="TIGR00114">
    <property type="entry name" value="lumazine-synth"/>
    <property type="match status" value="1"/>
</dbReference>
<dbReference type="InterPro" id="IPR036467">
    <property type="entry name" value="LS/RS_sf"/>
</dbReference>
<dbReference type="RefSeq" id="WP_068515009.1">
    <property type="nucleotide sequence ID" value="NZ_AP014945.1"/>
</dbReference>
<keyword evidence="11" id="KW-1185">Reference proteome</keyword>
<feature type="active site" description="Proton donor" evidence="9">
    <location>
        <position position="91"/>
    </location>
</feature>
<evidence type="ECO:0000256" key="9">
    <source>
        <dbReference type="HAMAP-Rule" id="MF_00178"/>
    </source>
</evidence>
<dbReference type="Gene3D" id="3.40.50.960">
    <property type="entry name" value="Lumazine/riboflavin synthase"/>
    <property type="match status" value="1"/>
</dbReference>
<dbReference type="PANTHER" id="PTHR21058:SF0">
    <property type="entry name" value="6,7-DIMETHYL-8-RIBITYLLUMAZINE SYNTHASE"/>
    <property type="match status" value="1"/>
</dbReference>
<dbReference type="Proteomes" id="UP000068196">
    <property type="component" value="Chromosome"/>
</dbReference>
<dbReference type="SUPFAM" id="SSF52121">
    <property type="entry name" value="Lumazine synthase"/>
    <property type="match status" value="1"/>
</dbReference>
<keyword evidence="5 9" id="KW-0808">Transferase</keyword>
<feature type="binding site" evidence="9">
    <location>
        <begin position="59"/>
        <end position="61"/>
    </location>
    <ligand>
        <name>5-amino-6-(D-ribitylamino)uracil</name>
        <dbReference type="ChEBI" id="CHEBI:15934"/>
    </ligand>
</feature>
<feature type="binding site" evidence="9">
    <location>
        <begin position="88"/>
        <end position="89"/>
    </location>
    <ligand>
        <name>(2S)-2-hydroxy-3-oxobutyl phosphate</name>
        <dbReference type="ChEBI" id="CHEBI:58830"/>
    </ligand>
</feature>
<dbReference type="EMBL" id="AP014945">
    <property type="protein sequence ID" value="BAU23660.1"/>
    <property type="molecule type" value="Genomic_DNA"/>
</dbReference>
<dbReference type="Pfam" id="PF00885">
    <property type="entry name" value="DMRL_synthase"/>
    <property type="match status" value="1"/>
</dbReference>
<dbReference type="FunFam" id="3.40.50.960:FF:000001">
    <property type="entry name" value="6,7-dimethyl-8-ribityllumazine synthase"/>
    <property type="match status" value="1"/>
</dbReference>
<dbReference type="EC" id="2.5.1.78" evidence="3 9"/>
<feature type="binding site" evidence="9">
    <location>
        <position position="116"/>
    </location>
    <ligand>
        <name>5-amino-6-(D-ribitylamino)uracil</name>
        <dbReference type="ChEBI" id="CHEBI:15934"/>
    </ligand>
</feature>
<evidence type="ECO:0000256" key="6">
    <source>
        <dbReference type="ARBA" id="ARBA00048785"/>
    </source>
</evidence>
<dbReference type="OrthoDB" id="9809709at2"/>
<dbReference type="AlphaFoldDB" id="A0A0U5AIB0"/>
<evidence type="ECO:0000256" key="4">
    <source>
        <dbReference type="ARBA" id="ARBA00022619"/>
    </source>
</evidence>
<evidence type="ECO:0000313" key="10">
    <source>
        <dbReference type="EMBL" id="BAU23660.1"/>
    </source>
</evidence>
<evidence type="ECO:0000256" key="2">
    <source>
        <dbReference type="ARBA" id="ARBA00007424"/>
    </source>
</evidence>
<proteinExistence type="inferred from homology"/>
<feature type="binding site" evidence="9">
    <location>
        <position position="25"/>
    </location>
    <ligand>
        <name>5-amino-6-(D-ribitylamino)uracil</name>
        <dbReference type="ChEBI" id="CHEBI:15934"/>
    </ligand>
</feature>
<dbReference type="UniPathway" id="UPA00275">
    <property type="reaction ID" value="UER00404"/>
</dbReference>
<evidence type="ECO:0000256" key="7">
    <source>
        <dbReference type="ARBA" id="ARBA00058151"/>
    </source>
</evidence>
<comment type="similarity">
    <text evidence="2 9">Belongs to the DMRL synthase family.</text>
</comment>
<dbReference type="KEGG" id="cthi:THC_1292"/>
<dbReference type="CDD" id="cd09209">
    <property type="entry name" value="Lumazine_synthase-I"/>
    <property type="match status" value="1"/>
</dbReference>
<comment type="function">
    <text evidence="7 9">Catalyzes the formation of 6,7-dimethyl-8-ribityllumazine by condensation of 5-amino-6-(D-ribitylamino)uracil with 3,4-dihydroxy-2-butanone 4-phosphate. This is the penultimate step in the biosynthesis of riboflavin.</text>
</comment>
<feature type="binding site" evidence="9">
    <location>
        <position position="130"/>
    </location>
    <ligand>
        <name>(2S)-2-hydroxy-3-oxobutyl phosphate</name>
        <dbReference type="ChEBI" id="CHEBI:58830"/>
    </ligand>
</feature>
<dbReference type="InterPro" id="IPR002180">
    <property type="entry name" value="LS/RS"/>
</dbReference>
<dbReference type="PATRIC" id="fig|1653476.3.peg.1341"/>
<gene>
    <name evidence="9" type="primary">ribH</name>
    <name evidence="10" type="ORF">THC_1292</name>
</gene>
<evidence type="ECO:0000313" key="11">
    <source>
        <dbReference type="Proteomes" id="UP000068196"/>
    </source>
</evidence>
<dbReference type="GO" id="GO:0009349">
    <property type="term" value="C:riboflavin synthase complex"/>
    <property type="evidence" value="ECO:0007669"/>
    <property type="project" value="UniProtKB-UniRule"/>
</dbReference>
<evidence type="ECO:0000256" key="5">
    <source>
        <dbReference type="ARBA" id="ARBA00022679"/>
    </source>
</evidence>
<sequence>MFKCQIVEGYFEGQDLNLAIVVSRFNVFITQKLLEGAIDVLRRHQVSEENIYIAWVPGAFEIPLVAKKLARSQRFDAVICLGAIIRGATPHFDYVAAEASKGIAQVMLETEVPVIFGILTTDTIEQAIERAGTKAGNKGAEAAFTALEVANLLKRISKL</sequence>
<organism evidence="10 11">
    <name type="scientific">Caldimicrobium thiodismutans</name>
    <dbReference type="NCBI Taxonomy" id="1653476"/>
    <lineage>
        <taxon>Bacteria</taxon>
        <taxon>Pseudomonadati</taxon>
        <taxon>Thermodesulfobacteriota</taxon>
        <taxon>Thermodesulfobacteria</taxon>
        <taxon>Thermodesulfobacteriales</taxon>
        <taxon>Thermodesulfobacteriaceae</taxon>
        <taxon>Caldimicrobium</taxon>
    </lineage>
</organism>
<feature type="binding site" evidence="9">
    <location>
        <begin position="83"/>
        <end position="85"/>
    </location>
    <ligand>
        <name>5-amino-6-(D-ribitylamino)uracil</name>
        <dbReference type="ChEBI" id="CHEBI:15934"/>
    </ligand>
</feature>